<comment type="subcellular location">
    <subcellularLocation>
        <location evidence="5">Mitochondrion</location>
    </subcellularLocation>
</comment>
<dbReference type="InterPro" id="IPR003016">
    <property type="entry name" value="2-oxoA_DH_lipoyl-BS"/>
</dbReference>
<dbReference type="AlphaFoldDB" id="G0QLE2"/>
<dbReference type="STRING" id="857967.G0QLE2"/>
<dbReference type="InParanoid" id="G0QLE2"/>
<organism evidence="7 8">
    <name type="scientific">Ichthyophthirius multifiliis</name>
    <name type="common">White spot disease agent</name>
    <name type="synonym">Ich</name>
    <dbReference type="NCBI Taxonomy" id="5932"/>
    <lineage>
        <taxon>Eukaryota</taxon>
        <taxon>Sar</taxon>
        <taxon>Alveolata</taxon>
        <taxon>Ciliophora</taxon>
        <taxon>Intramacronucleata</taxon>
        <taxon>Oligohymenophorea</taxon>
        <taxon>Hymenostomatida</taxon>
        <taxon>Ophryoglenina</taxon>
        <taxon>Ichthyophthirius</taxon>
    </lineage>
</organism>
<dbReference type="Proteomes" id="UP000008983">
    <property type="component" value="Unassembled WGS sequence"/>
</dbReference>
<keyword evidence="2 4" id="KW-0450">Lipoyl</keyword>
<evidence type="ECO:0000259" key="6">
    <source>
        <dbReference type="PROSITE" id="PS50968"/>
    </source>
</evidence>
<keyword evidence="5" id="KW-0496">Mitochondrion</keyword>
<gene>
    <name evidence="7" type="ORF">IMG5_029330</name>
</gene>
<keyword evidence="8" id="KW-1185">Reference proteome</keyword>
<dbReference type="PANTHER" id="PTHR11715:SF3">
    <property type="entry name" value="GLYCINE CLEAVAGE SYSTEM H PROTEIN-RELATED"/>
    <property type="match status" value="1"/>
</dbReference>
<evidence type="ECO:0000313" key="7">
    <source>
        <dbReference type="EMBL" id="EGR33966.1"/>
    </source>
</evidence>
<evidence type="ECO:0000256" key="1">
    <source>
        <dbReference type="ARBA" id="ARBA00009249"/>
    </source>
</evidence>
<dbReference type="PROSITE" id="PS00189">
    <property type="entry name" value="LIPOYL"/>
    <property type="match status" value="1"/>
</dbReference>
<dbReference type="CDD" id="cd06848">
    <property type="entry name" value="GCS_H"/>
    <property type="match status" value="1"/>
</dbReference>
<evidence type="ECO:0000256" key="5">
    <source>
        <dbReference type="RuleBase" id="RU364055"/>
    </source>
</evidence>
<dbReference type="Pfam" id="PF01597">
    <property type="entry name" value="GCV_H"/>
    <property type="match status" value="1"/>
</dbReference>
<dbReference type="GO" id="GO:0005960">
    <property type="term" value="C:glycine cleavage complex"/>
    <property type="evidence" value="ECO:0007669"/>
    <property type="project" value="UniProtKB-UniRule"/>
</dbReference>
<feature type="modified residue" description="N6-lipoyllysine" evidence="4">
    <location>
        <position position="104"/>
    </location>
</feature>
<comment type="subunit">
    <text evidence="5">The glycine cleavage system is composed of four proteins: P, T, L and H.</text>
</comment>
<comment type="cofactor">
    <cofactor evidence="5">
        <name>(R)-lipoate</name>
        <dbReference type="ChEBI" id="CHEBI:83088"/>
    </cofactor>
    <text evidence="5">Binds 1 lipoyl cofactor covalently.</text>
</comment>
<dbReference type="GO" id="GO:0009249">
    <property type="term" value="P:protein lipoylation"/>
    <property type="evidence" value="ECO:0007669"/>
    <property type="project" value="TreeGrafter"/>
</dbReference>
<dbReference type="GeneID" id="14910154"/>
<evidence type="ECO:0000256" key="3">
    <source>
        <dbReference type="ARBA" id="ARBA00022946"/>
    </source>
</evidence>
<dbReference type="NCBIfam" id="NF002270">
    <property type="entry name" value="PRK01202.1"/>
    <property type="match status" value="1"/>
</dbReference>
<dbReference type="OrthoDB" id="10264154at2759"/>
<dbReference type="InterPro" id="IPR000089">
    <property type="entry name" value="Biotin_lipoyl"/>
</dbReference>
<dbReference type="GO" id="GO:0019464">
    <property type="term" value="P:glycine decarboxylation via glycine cleavage system"/>
    <property type="evidence" value="ECO:0007669"/>
    <property type="project" value="UniProtKB-UniRule"/>
</dbReference>
<dbReference type="OMA" id="KEHEWIR"/>
<evidence type="ECO:0000256" key="4">
    <source>
        <dbReference type="PIRSR" id="PIRSR617453-50"/>
    </source>
</evidence>
<dbReference type="RefSeq" id="XP_004039270.1">
    <property type="nucleotide sequence ID" value="XM_004039222.1"/>
</dbReference>
<comment type="function">
    <text evidence="5">The H protein shuttles the methylamine group of glycine from the P protein to the T protein.</text>
</comment>
<dbReference type="eggNOG" id="KOG3373">
    <property type="taxonomic scope" value="Eukaryota"/>
</dbReference>
<feature type="domain" description="Lipoyl-binding" evidence="6">
    <location>
        <begin position="63"/>
        <end position="144"/>
    </location>
</feature>
<dbReference type="GO" id="GO:0005739">
    <property type="term" value="C:mitochondrion"/>
    <property type="evidence" value="ECO:0007669"/>
    <property type="project" value="UniProtKB-SubCell"/>
</dbReference>
<dbReference type="PROSITE" id="PS50968">
    <property type="entry name" value="BIOTINYL_LIPOYL"/>
    <property type="match status" value="1"/>
</dbReference>
<accession>G0QLE2</accession>
<dbReference type="NCBIfam" id="TIGR00527">
    <property type="entry name" value="gcvH"/>
    <property type="match status" value="1"/>
</dbReference>
<dbReference type="InterPro" id="IPR017453">
    <property type="entry name" value="GCV_H_sub"/>
</dbReference>
<proteinExistence type="inferred from homology"/>
<reference evidence="7 8" key="1">
    <citation type="submission" date="2011-07" db="EMBL/GenBank/DDBJ databases">
        <authorList>
            <person name="Coyne R."/>
            <person name="Brami D."/>
            <person name="Johnson J."/>
            <person name="Hostetler J."/>
            <person name="Hannick L."/>
            <person name="Clark T."/>
            <person name="Cassidy-Hanley D."/>
            <person name="Inman J."/>
        </authorList>
    </citation>
    <scope>NUCLEOTIDE SEQUENCE [LARGE SCALE GENOMIC DNA]</scope>
    <source>
        <strain evidence="7 8">G5</strain>
    </source>
</reference>
<keyword evidence="3 5" id="KW-0809">Transit peptide</keyword>
<dbReference type="HAMAP" id="MF_00272">
    <property type="entry name" value="GcvH"/>
    <property type="match status" value="1"/>
</dbReference>
<dbReference type="InterPro" id="IPR011053">
    <property type="entry name" value="Single_hybrid_motif"/>
</dbReference>
<dbReference type="InterPro" id="IPR002930">
    <property type="entry name" value="GCV_H"/>
</dbReference>
<dbReference type="PANTHER" id="PTHR11715">
    <property type="entry name" value="GLYCINE CLEAVAGE SYSTEM H PROTEIN"/>
    <property type="match status" value="1"/>
</dbReference>
<name>G0QLE2_ICHMU</name>
<sequence>MIRKALLNQYNLSSQYQKIFKFFSCKNNNYFYHNKYKLIKNQIATRKYTRDHEWVDYDISSKTGVIGITDFAAKELGDIVHIEFPDIGTKFTLGQSIGSIESVKVAADVYAPLDGEILQVNEQVTEDPSLINTDAFASWLLKAKVNNDIEIEKMMDKEEYYKYVKEQQKETQDD</sequence>
<evidence type="ECO:0000313" key="8">
    <source>
        <dbReference type="Proteomes" id="UP000008983"/>
    </source>
</evidence>
<dbReference type="SUPFAM" id="SSF51230">
    <property type="entry name" value="Single hybrid motif"/>
    <property type="match status" value="1"/>
</dbReference>
<evidence type="ECO:0000256" key="2">
    <source>
        <dbReference type="ARBA" id="ARBA00022823"/>
    </source>
</evidence>
<comment type="similarity">
    <text evidence="1 5">Belongs to the GcvH family.</text>
</comment>
<dbReference type="Gene3D" id="2.40.50.100">
    <property type="match status" value="1"/>
</dbReference>
<protein>
    <recommendedName>
        <fullName evidence="5">Glycine cleavage system H protein</fullName>
    </recommendedName>
</protein>
<dbReference type="EMBL" id="GL983249">
    <property type="protein sequence ID" value="EGR33966.1"/>
    <property type="molecule type" value="Genomic_DNA"/>
</dbReference>
<dbReference type="InterPro" id="IPR033753">
    <property type="entry name" value="GCV_H/Fam206"/>
</dbReference>
<dbReference type="FunCoup" id="G0QLE2">
    <property type="interactions" value="117"/>
</dbReference>